<name>A0A9D4BHJ9_DREPO</name>
<keyword evidence="2" id="KW-1185">Reference proteome</keyword>
<sequence length="131" mass="14580">MPTKLLVHQDVISIPPGDGHNTLFPTDTVLTVKLVFTCSIDKAQYLLCLFQSQHVSFKDTLCGQFSAIGDDSLYTMRYLQMANVFHAVFEFQHPKPDDVVHYVNYDANAALTIAEGPLELLGTEHLNVVIA</sequence>
<proteinExistence type="predicted"/>
<comment type="caution">
    <text evidence="1">The sequence shown here is derived from an EMBL/GenBank/DDBJ whole genome shotgun (WGS) entry which is preliminary data.</text>
</comment>
<organism evidence="1 2">
    <name type="scientific">Dreissena polymorpha</name>
    <name type="common">Zebra mussel</name>
    <name type="synonym">Mytilus polymorpha</name>
    <dbReference type="NCBI Taxonomy" id="45954"/>
    <lineage>
        <taxon>Eukaryota</taxon>
        <taxon>Metazoa</taxon>
        <taxon>Spiralia</taxon>
        <taxon>Lophotrochozoa</taxon>
        <taxon>Mollusca</taxon>
        <taxon>Bivalvia</taxon>
        <taxon>Autobranchia</taxon>
        <taxon>Heteroconchia</taxon>
        <taxon>Euheterodonta</taxon>
        <taxon>Imparidentia</taxon>
        <taxon>Neoheterodontei</taxon>
        <taxon>Myida</taxon>
        <taxon>Dreissenoidea</taxon>
        <taxon>Dreissenidae</taxon>
        <taxon>Dreissena</taxon>
    </lineage>
</organism>
<dbReference type="Proteomes" id="UP000828390">
    <property type="component" value="Unassembled WGS sequence"/>
</dbReference>
<evidence type="ECO:0000313" key="1">
    <source>
        <dbReference type="EMBL" id="KAH3695257.1"/>
    </source>
</evidence>
<dbReference type="AlphaFoldDB" id="A0A9D4BHJ9"/>
<gene>
    <name evidence="1" type="ORF">DPMN_082714</name>
</gene>
<reference evidence="1" key="1">
    <citation type="journal article" date="2019" name="bioRxiv">
        <title>The Genome of the Zebra Mussel, Dreissena polymorpha: A Resource for Invasive Species Research.</title>
        <authorList>
            <person name="McCartney M.A."/>
            <person name="Auch B."/>
            <person name="Kono T."/>
            <person name="Mallez S."/>
            <person name="Zhang Y."/>
            <person name="Obille A."/>
            <person name="Becker A."/>
            <person name="Abrahante J.E."/>
            <person name="Garbe J."/>
            <person name="Badalamenti J.P."/>
            <person name="Herman A."/>
            <person name="Mangelson H."/>
            <person name="Liachko I."/>
            <person name="Sullivan S."/>
            <person name="Sone E.D."/>
            <person name="Koren S."/>
            <person name="Silverstein K.A.T."/>
            <person name="Beckman K.B."/>
            <person name="Gohl D.M."/>
        </authorList>
    </citation>
    <scope>NUCLEOTIDE SEQUENCE</scope>
    <source>
        <strain evidence="1">Duluth1</strain>
        <tissue evidence="1">Whole animal</tissue>
    </source>
</reference>
<protein>
    <submittedName>
        <fullName evidence="1">Uncharacterized protein</fullName>
    </submittedName>
</protein>
<accession>A0A9D4BHJ9</accession>
<evidence type="ECO:0000313" key="2">
    <source>
        <dbReference type="Proteomes" id="UP000828390"/>
    </source>
</evidence>
<dbReference type="EMBL" id="JAIWYP010000016">
    <property type="protein sequence ID" value="KAH3695257.1"/>
    <property type="molecule type" value="Genomic_DNA"/>
</dbReference>
<reference evidence="1" key="2">
    <citation type="submission" date="2020-11" db="EMBL/GenBank/DDBJ databases">
        <authorList>
            <person name="McCartney M.A."/>
            <person name="Auch B."/>
            <person name="Kono T."/>
            <person name="Mallez S."/>
            <person name="Becker A."/>
            <person name="Gohl D.M."/>
            <person name="Silverstein K.A.T."/>
            <person name="Koren S."/>
            <person name="Bechman K.B."/>
            <person name="Herman A."/>
            <person name="Abrahante J.E."/>
            <person name="Garbe J."/>
        </authorList>
    </citation>
    <scope>NUCLEOTIDE SEQUENCE</scope>
    <source>
        <strain evidence="1">Duluth1</strain>
        <tissue evidence="1">Whole animal</tissue>
    </source>
</reference>